<feature type="transmembrane region" description="Helical" evidence="1">
    <location>
        <begin position="32"/>
        <end position="51"/>
    </location>
</feature>
<dbReference type="Pfam" id="PF01476">
    <property type="entry name" value="LysM"/>
    <property type="match status" value="2"/>
</dbReference>
<dbReference type="Gene3D" id="3.10.350.10">
    <property type="entry name" value="LysM domain"/>
    <property type="match status" value="2"/>
</dbReference>
<dbReference type="InterPro" id="IPR036779">
    <property type="entry name" value="LysM_dom_sf"/>
</dbReference>
<keyword evidence="1" id="KW-1133">Transmembrane helix</keyword>
<dbReference type="SMART" id="SM00257">
    <property type="entry name" value="LysM"/>
    <property type="match status" value="2"/>
</dbReference>
<reference evidence="3" key="1">
    <citation type="submission" date="2020-01" db="EMBL/GenBank/DDBJ databases">
        <authorList>
            <person name="Meier V. D."/>
            <person name="Meier V D."/>
        </authorList>
    </citation>
    <scope>NUCLEOTIDE SEQUENCE</scope>
    <source>
        <strain evidence="3">HLG_WM_MAG_05</strain>
    </source>
</reference>
<dbReference type="PROSITE" id="PS51782">
    <property type="entry name" value="LYSM"/>
    <property type="match status" value="2"/>
</dbReference>
<sequence length="315" mass="36113">MEIVKRLEGPEAEESFEFEEEYVTPKEEPKKHLLLIMIILFFITIGSYFGYKKFQTKDTASSAIIQEEVTTAKKIEINSNHAEIPMPKEKIEIVEQQIPKNQPMPKEPITKKEVTKEVAVYTEVLAQNILPQSPQQVLTKSPAIQKEPEIDIKITKVKILSPIPQKPIVTKTIIKEPIVKKVIPKKVIVKKVTAKKRVKPKRKPRIVTIKKGDTLALIAQKYYGNAMEFKRIIRANRSIRSEKTSLKLGQKIVVPYLPKHKQRRFVTVKKGYSLAYISKKFYGTTAKVQTIVDANRNIKTEKSTLKIGQKVYVPK</sequence>
<name>A0A6S6TDR8_9BACT</name>
<gene>
    <name evidence="3" type="ORF">HELGO_WM4149</name>
</gene>
<feature type="domain" description="LysM" evidence="2">
    <location>
        <begin position="205"/>
        <end position="254"/>
    </location>
</feature>
<evidence type="ECO:0000256" key="1">
    <source>
        <dbReference type="SAM" id="Phobius"/>
    </source>
</evidence>
<proteinExistence type="predicted"/>
<evidence type="ECO:0000313" key="3">
    <source>
        <dbReference type="EMBL" id="CAA6813037.1"/>
    </source>
</evidence>
<dbReference type="AlphaFoldDB" id="A0A6S6TDR8"/>
<keyword evidence="1" id="KW-0812">Transmembrane</keyword>
<evidence type="ECO:0000259" key="2">
    <source>
        <dbReference type="PROSITE" id="PS51782"/>
    </source>
</evidence>
<dbReference type="EMBL" id="CACVAU010000042">
    <property type="protein sequence ID" value="CAA6813037.1"/>
    <property type="molecule type" value="Genomic_DNA"/>
</dbReference>
<organism evidence="3">
    <name type="scientific">uncultured Sulfurovum sp</name>
    <dbReference type="NCBI Taxonomy" id="269237"/>
    <lineage>
        <taxon>Bacteria</taxon>
        <taxon>Pseudomonadati</taxon>
        <taxon>Campylobacterota</taxon>
        <taxon>Epsilonproteobacteria</taxon>
        <taxon>Campylobacterales</taxon>
        <taxon>Sulfurovaceae</taxon>
        <taxon>Sulfurovum</taxon>
        <taxon>environmental samples</taxon>
    </lineage>
</organism>
<keyword evidence="1" id="KW-0472">Membrane</keyword>
<dbReference type="CDD" id="cd00118">
    <property type="entry name" value="LysM"/>
    <property type="match status" value="1"/>
</dbReference>
<accession>A0A6S6TDR8</accession>
<protein>
    <recommendedName>
        <fullName evidence="2">LysM domain-containing protein</fullName>
    </recommendedName>
</protein>
<dbReference type="InterPro" id="IPR018392">
    <property type="entry name" value="LysM"/>
</dbReference>
<dbReference type="SUPFAM" id="SSF54106">
    <property type="entry name" value="LysM domain"/>
    <property type="match status" value="1"/>
</dbReference>
<feature type="domain" description="LysM" evidence="2">
    <location>
        <begin position="264"/>
        <end position="313"/>
    </location>
</feature>